<keyword evidence="9" id="KW-1185">Reference proteome</keyword>
<dbReference type="OrthoDB" id="398329at2"/>
<dbReference type="SUPFAM" id="SSF54211">
    <property type="entry name" value="Ribosomal protein S5 domain 2-like"/>
    <property type="match status" value="1"/>
</dbReference>
<evidence type="ECO:0000256" key="7">
    <source>
        <dbReference type="SAM" id="MobiDB-lite"/>
    </source>
</evidence>
<protein>
    <submittedName>
        <fullName evidence="8">Uncharacterized protein</fullName>
    </submittedName>
</protein>
<evidence type="ECO:0000256" key="4">
    <source>
        <dbReference type="ARBA" id="ARBA00022759"/>
    </source>
</evidence>
<evidence type="ECO:0000313" key="9">
    <source>
        <dbReference type="Proteomes" id="UP000301751"/>
    </source>
</evidence>
<keyword evidence="6" id="KW-0694">RNA-binding</keyword>
<dbReference type="Gene3D" id="3.30.230.10">
    <property type="match status" value="1"/>
</dbReference>
<dbReference type="AlphaFoldDB" id="A0A480AV54"/>
<feature type="compositionally biased region" description="Low complexity" evidence="7">
    <location>
        <begin position="60"/>
        <end position="70"/>
    </location>
</feature>
<dbReference type="InterPro" id="IPR014721">
    <property type="entry name" value="Ribsml_uS5_D2-typ_fold_subgr"/>
</dbReference>
<comment type="function">
    <text evidence="1">RNaseP catalyzes the removal of the 5'-leader sequence from pre-tRNA to produce the mature 5'-terminus. It can also cleave other RNA substrates such as 4.5S RNA. The protein component plays an auxiliary but essential role in vivo by binding to the 5'-leader sequence and broadening the substrate specificity of the ribozyme.</text>
</comment>
<dbReference type="Proteomes" id="UP000301751">
    <property type="component" value="Unassembled WGS sequence"/>
</dbReference>
<keyword evidence="5" id="KW-0378">Hydrolase</keyword>
<comment type="caution">
    <text evidence="8">The sequence shown here is derived from an EMBL/GenBank/DDBJ whole genome shotgun (WGS) entry which is preliminary data.</text>
</comment>
<dbReference type="InterPro" id="IPR020568">
    <property type="entry name" value="Ribosomal_Su5_D2-typ_SF"/>
</dbReference>
<dbReference type="GO" id="GO:0000049">
    <property type="term" value="F:tRNA binding"/>
    <property type="evidence" value="ECO:0007669"/>
    <property type="project" value="InterPro"/>
</dbReference>
<proteinExistence type="predicted"/>
<dbReference type="RefSeq" id="WP_137734499.1">
    <property type="nucleotide sequence ID" value="NZ_BJCL01000011.1"/>
</dbReference>
<keyword evidence="3" id="KW-0540">Nuclease</keyword>
<evidence type="ECO:0000256" key="2">
    <source>
        <dbReference type="ARBA" id="ARBA00022694"/>
    </source>
</evidence>
<dbReference type="InterPro" id="IPR000100">
    <property type="entry name" value="RNase_P"/>
</dbReference>
<evidence type="ECO:0000256" key="6">
    <source>
        <dbReference type="ARBA" id="ARBA00022884"/>
    </source>
</evidence>
<dbReference type="EMBL" id="BJCL01000011">
    <property type="protein sequence ID" value="GCL64776.1"/>
    <property type="molecule type" value="Genomic_DNA"/>
</dbReference>
<keyword evidence="4" id="KW-0255">Endonuclease</keyword>
<sequence length="158" mass="17058">MVGRILRSADFQRVLAMPPRSRSTHFAAHHVPACPSVPAKPQRQVISTELSTGDAPSCPPAVDDLPAAAPEPAPQGQWLGLVVPKKHARRAVTRNLIKRQMRAVMASAGAALPAGLWVLRLKAPFDRQVFTSPGSVPLLQAARDELHLLLQRAAAPRR</sequence>
<dbReference type="Pfam" id="PF00825">
    <property type="entry name" value="Ribonuclease_P"/>
    <property type="match status" value="1"/>
</dbReference>
<dbReference type="PROSITE" id="PS00648">
    <property type="entry name" value="RIBONUCLEASE_P"/>
    <property type="match status" value="1"/>
</dbReference>
<evidence type="ECO:0000256" key="5">
    <source>
        <dbReference type="ARBA" id="ARBA00022801"/>
    </source>
</evidence>
<gene>
    <name evidence="8" type="ORF">AQPW35_38570</name>
</gene>
<accession>A0A480AV54</accession>
<evidence type="ECO:0000313" key="8">
    <source>
        <dbReference type="EMBL" id="GCL64776.1"/>
    </source>
</evidence>
<dbReference type="GO" id="GO:0008033">
    <property type="term" value="P:tRNA processing"/>
    <property type="evidence" value="ECO:0007669"/>
    <property type="project" value="UniProtKB-KW"/>
</dbReference>
<name>A0A480AV54_9BURK</name>
<keyword evidence="2" id="KW-0819">tRNA processing</keyword>
<dbReference type="GO" id="GO:0004526">
    <property type="term" value="F:ribonuclease P activity"/>
    <property type="evidence" value="ECO:0007669"/>
    <property type="project" value="InterPro"/>
</dbReference>
<dbReference type="InterPro" id="IPR020539">
    <property type="entry name" value="RNase_P_CS"/>
</dbReference>
<evidence type="ECO:0000256" key="1">
    <source>
        <dbReference type="ARBA" id="ARBA00002663"/>
    </source>
</evidence>
<organism evidence="8 9">
    <name type="scientific">Pseudaquabacterium pictum</name>
    <dbReference type="NCBI Taxonomy" id="2315236"/>
    <lineage>
        <taxon>Bacteria</taxon>
        <taxon>Pseudomonadati</taxon>
        <taxon>Pseudomonadota</taxon>
        <taxon>Betaproteobacteria</taxon>
        <taxon>Burkholderiales</taxon>
        <taxon>Sphaerotilaceae</taxon>
        <taxon>Pseudaquabacterium</taxon>
    </lineage>
</organism>
<evidence type="ECO:0000256" key="3">
    <source>
        <dbReference type="ARBA" id="ARBA00022722"/>
    </source>
</evidence>
<feature type="region of interest" description="Disordered" evidence="7">
    <location>
        <begin position="37"/>
        <end position="70"/>
    </location>
</feature>
<reference evidence="9" key="1">
    <citation type="submission" date="2019-03" db="EMBL/GenBank/DDBJ databases">
        <title>Aquabacterium pictum sp.nov., the first bacteriochlorophyll a-containing freshwater bacterium in the genus Aquabacterium of the class Betaproteobacteria.</title>
        <authorList>
            <person name="Hirose S."/>
            <person name="Tank M."/>
            <person name="Hara E."/>
            <person name="Tamaki H."/>
            <person name="Takaichi S."/>
            <person name="Haruta S."/>
            <person name="Hanada S."/>
        </authorList>
    </citation>
    <scope>NUCLEOTIDE SEQUENCE [LARGE SCALE GENOMIC DNA]</scope>
    <source>
        <strain evidence="9">W35</strain>
    </source>
</reference>